<name>U2ZVV2_9SPHN</name>
<gene>
    <name evidence="1" type="ORF">NT2_05_04250</name>
</gene>
<protein>
    <submittedName>
        <fullName evidence="1">Uncharacterized protein</fullName>
    </submittedName>
</protein>
<comment type="caution">
    <text evidence="1">The sequence shown here is derived from an EMBL/GenBank/DDBJ whole genome shotgun (WGS) entry which is preliminary data.</text>
</comment>
<sequence length="184" mass="19470">MAVAPVPQSEDAAPASTPLGPLRYALETTSLSVSLVNATLSYQLTLTNTSQQMLRDLAIHGDLISAHASISPEEQFAGPLGTQPPQHRIQALLPGQSTFLNGQLRLPISAIRPLRRDSAVLFVPLARLRIEAVGLDSALVETCVVGQKPAGPGAGLRPFRLDTGPRVYAEIGQHTLDQPTSQAA</sequence>
<proteinExistence type="predicted"/>
<dbReference type="eggNOG" id="ENOG5031A3E">
    <property type="taxonomic scope" value="Bacteria"/>
</dbReference>
<evidence type="ECO:0000313" key="1">
    <source>
        <dbReference type="EMBL" id="GAD49504.1"/>
    </source>
</evidence>
<evidence type="ECO:0000313" key="2">
    <source>
        <dbReference type="Proteomes" id="UP000016568"/>
    </source>
</evidence>
<accession>U2ZVV2</accession>
<organism evidence="1 2">
    <name type="scientific">Caenibius tardaugens NBRC 16725</name>
    <dbReference type="NCBI Taxonomy" id="1219035"/>
    <lineage>
        <taxon>Bacteria</taxon>
        <taxon>Pseudomonadati</taxon>
        <taxon>Pseudomonadota</taxon>
        <taxon>Alphaproteobacteria</taxon>
        <taxon>Sphingomonadales</taxon>
        <taxon>Erythrobacteraceae</taxon>
        <taxon>Caenibius</taxon>
    </lineage>
</organism>
<dbReference type="AlphaFoldDB" id="U2ZVV2"/>
<reference evidence="1 2" key="1">
    <citation type="submission" date="2013-09" db="EMBL/GenBank/DDBJ databases">
        <title>Whole genome shotgun sequence of Novosphingobium tardaugens NBRC 16725.</title>
        <authorList>
            <person name="Isaki S."/>
            <person name="Hosoyama A."/>
            <person name="Tsuchikane K."/>
            <person name="Katsumata H."/>
            <person name="Ando Y."/>
            <person name="Yamazaki S."/>
            <person name="Fujita N."/>
        </authorList>
    </citation>
    <scope>NUCLEOTIDE SEQUENCE [LARGE SCALE GENOMIC DNA]</scope>
    <source>
        <strain evidence="1 2">NBRC 16725</strain>
    </source>
</reference>
<dbReference type="Proteomes" id="UP000016568">
    <property type="component" value="Unassembled WGS sequence"/>
</dbReference>
<keyword evidence="2" id="KW-1185">Reference proteome</keyword>
<dbReference type="EMBL" id="BASZ01000005">
    <property type="protein sequence ID" value="GAD49504.1"/>
    <property type="molecule type" value="Genomic_DNA"/>
</dbReference>